<reference evidence="10 11" key="1">
    <citation type="submission" date="2018-10" db="EMBL/GenBank/DDBJ databases">
        <title>Genomic Encyclopedia of Archaeal and Bacterial Type Strains, Phase II (KMG-II): from individual species to whole genera.</title>
        <authorList>
            <person name="Goeker M."/>
        </authorList>
    </citation>
    <scope>NUCLEOTIDE SEQUENCE [LARGE SCALE GENOMIC DNA]</scope>
    <source>
        <strain evidence="10 11">DSM 25230</strain>
    </source>
</reference>
<evidence type="ECO:0000259" key="9">
    <source>
        <dbReference type="Pfam" id="PF00330"/>
    </source>
</evidence>
<keyword evidence="2 8" id="KW-0004">4Fe-4S</keyword>
<dbReference type="GO" id="GO:0046872">
    <property type="term" value="F:metal ion binding"/>
    <property type="evidence" value="ECO:0007669"/>
    <property type="project" value="UniProtKB-KW"/>
</dbReference>
<comment type="similarity">
    <text evidence="8">Belongs to the aconitase/IPM isomerase family. LeuC type 2 subfamily.</text>
</comment>
<feature type="binding site" evidence="8">
    <location>
        <position position="290"/>
    </location>
    <ligand>
        <name>[4Fe-4S] cluster</name>
        <dbReference type="ChEBI" id="CHEBI:49883"/>
    </ligand>
</feature>
<gene>
    <name evidence="8" type="primary">leuC</name>
    <name evidence="10" type="ORF">CLV91_1288</name>
</gene>
<dbReference type="EC" id="4.2.1.33" evidence="8"/>
<evidence type="ECO:0000256" key="5">
    <source>
        <dbReference type="ARBA" id="ARBA00023014"/>
    </source>
</evidence>
<comment type="function">
    <text evidence="8">Catalyzes the isomerization between 2-isopropylmalate and 3-isopropylmalate, via the formation of 2-isopropylmaleate.</text>
</comment>
<feature type="domain" description="Aconitase/3-isopropylmalate dehydratase large subunit alpha/beta/alpha" evidence="9">
    <location>
        <begin position="277"/>
        <end position="401"/>
    </location>
</feature>
<accession>A0A495EEM5</accession>
<keyword evidence="6 8" id="KW-0456">Lyase</keyword>
<keyword evidence="1 8" id="KW-0432">Leucine biosynthesis</keyword>
<dbReference type="NCBIfam" id="NF001614">
    <property type="entry name" value="PRK00402.1"/>
    <property type="match status" value="1"/>
</dbReference>
<comment type="pathway">
    <text evidence="8">Amino-acid biosynthesis; L-leucine biosynthesis; L-leucine from 3-methyl-2-oxobutanoate: step 2/4.</text>
</comment>
<dbReference type="OrthoDB" id="9764318at2"/>
<dbReference type="Proteomes" id="UP000269412">
    <property type="component" value="Unassembled WGS sequence"/>
</dbReference>
<organism evidence="10 11">
    <name type="scientific">Maribacter vaceletii</name>
    <dbReference type="NCBI Taxonomy" id="1206816"/>
    <lineage>
        <taxon>Bacteria</taxon>
        <taxon>Pseudomonadati</taxon>
        <taxon>Bacteroidota</taxon>
        <taxon>Flavobacteriia</taxon>
        <taxon>Flavobacteriales</taxon>
        <taxon>Flavobacteriaceae</taxon>
        <taxon>Maribacter</taxon>
    </lineage>
</organism>
<keyword evidence="11" id="KW-1185">Reference proteome</keyword>
<dbReference type="NCBIfam" id="TIGR01343">
    <property type="entry name" value="hacA_fam"/>
    <property type="match status" value="1"/>
</dbReference>
<evidence type="ECO:0000256" key="3">
    <source>
        <dbReference type="ARBA" id="ARBA00022723"/>
    </source>
</evidence>
<dbReference type="InterPro" id="IPR036008">
    <property type="entry name" value="Aconitase_4Fe-4S_dom"/>
</dbReference>
<evidence type="ECO:0000256" key="6">
    <source>
        <dbReference type="ARBA" id="ARBA00023239"/>
    </source>
</evidence>
<dbReference type="SUPFAM" id="SSF53732">
    <property type="entry name" value="Aconitase iron-sulfur domain"/>
    <property type="match status" value="1"/>
</dbReference>
<evidence type="ECO:0000256" key="4">
    <source>
        <dbReference type="ARBA" id="ARBA00023004"/>
    </source>
</evidence>
<dbReference type="PRINTS" id="PR00415">
    <property type="entry name" value="ACONITASE"/>
</dbReference>
<comment type="subunit">
    <text evidence="8">Heterodimer of LeuC and LeuD.</text>
</comment>
<keyword evidence="5 8" id="KW-0411">Iron-sulfur</keyword>
<dbReference type="NCBIfam" id="TIGR02086">
    <property type="entry name" value="IPMI_arch"/>
    <property type="match status" value="1"/>
</dbReference>
<dbReference type="AlphaFoldDB" id="A0A495EEM5"/>
<feature type="binding site" evidence="8">
    <location>
        <position position="353"/>
    </location>
    <ligand>
        <name>[4Fe-4S] cluster</name>
        <dbReference type="ChEBI" id="CHEBI:49883"/>
    </ligand>
</feature>
<evidence type="ECO:0000313" key="11">
    <source>
        <dbReference type="Proteomes" id="UP000269412"/>
    </source>
</evidence>
<dbReference type="UniPathway" id="UPA00048">
    <property type="reaction ID" value="UER00071"/>
</dbReference>
<feature type="domain" description="Aconitase/3-isopropylmalate dehydratase large subunit alpha/beta/alpha" evidence="9">
    <location>
        <begin position="7"/>
        <end position="276"/>
    </location>
</feature>
<sequence length="411" mass="43699">MGQTISEKIISNHVGNKVYAGELVISDVDGCMASDTTGPLTIKAFKAMGGKKVFNPEKCALIIDHAAPSPNERIANLHKMMRDFAKEQGMRLFEIGEGICHQVMVENQYVKPGDIFVGADSHTPTYGALNAFACGVGSTDLAAVMMTGKIWLKVPQTIKVHCSGKLQDGVTAKDLILFLVGKITVSGATYQAIEFCGEAFEGLSLASRMTIANMSSEMGAKTGIVHPKGLELDYDFSGITPDDDAEYIKTFDFDVSDLEPQVSAPESPDNVHNISNYEGTKINYAFIGTCCNGRLEDFNIAAKILKGKKIHPDVRMVIAPASQSVLLDAISNGSMTTLIEAGASLITSGCGPCVGTHQGVPADGEVVISAANRNFRGRMGNPKSNIFLGAPSTVAASAIEGKIVNPKKYLI</sequence>
<dbReference type="InterPro" id="IPR033941">
    <property type="entry name" value="IPMI_cat"/>
</dbReference>
<evidence type="ECO:0000313" key="10">
    <source>
        <dbReference type="EMBL" id="RKR15206.1"/>
    </source>
</evidence>
<keyword evidence="8" id="KW-0028">Amino-acid biosynthesis</keyword>
<dbReference type="InterPro" id="IPR011826">
    <property type="entry name" value="HAcnase/IPMdehydase_lsu_prok"/>
</dbReference>
<dbReference type="InterPro" id="IPR050067">
    <property type="entry name" value="IPM_dehydratase_rel_enz"/>
</dbReference>
<dbReference type="GO" id="GO:0003861">
    <property type="term" value="F:3-isopropylmalate dehydratase activity"/>
    <property type="evidence" value="ECO:0007669"/>
    <property type="project" value="UniProtKB-UniRule"/>
</dbReference>
<keyword evidence="3 8" id="KW-0479">Metal-binding</keyword>
<keyword evidence="4 8" id="KW-0408">Iron</keyword>
<dbReference type="GO" id="GO:0051539">
    <property type="term" value="F:4 iron, 4 sulfur cluster binding"/>
    <property type="evidence" value="ECO:0007669"/>
    <property type="project" value="UniProtKB-KW"/>
</dbReference>
<dbReference type="Gene3D" id="3.30.499.10">
    <property type="entry name" value="Aconitase, domain 3"/>
    <property type="match status" value="2"/>
</dbReference>
<dbReference type="InterPro" id="IPR015931">
    <property type="entry name" value="Acnase/IPM_dHydase_lsu_aba_1/3"/>
</dbReference>
<dbReference type="Pfam" id="PF00330">
    <property type="entry name" value="Aconitase"/>
    <property type="match status" value="2"/>
</dbReference>
<comment type="catalytic activity">
    <reaction evidence="8">
        <text>(2R,3S)-3-isopropylmalate = (2S)-2-isopropylmalate</text>
        <dbReference type="Rhea" id="RHEA:32287"/>
        <dbReference type="ChEBI" id="CHEBI:1178"/>
        <dbReference type="ChEBI" id="CHEBI:35121"/>
        <dbReference type="EC" id="4.2.1.33"/>
    </reaction>
</comment>
<dbReference type="PROSITE" id="PS01244">
    <property type="entry name" value="ACONITASE_2"/>
    <property type="match status" value="1"/>
</dbReference>
<evidence type="ECO:0000256" key="8">
    <source>
        <dbReference type="HAMAP-Rule" id="MF_01027"/>
    </source>
</evidence>
<dbReference type="PANTHER" id="PTHR43822:SF2">
    <property type="entry name" value="HOMOACONITASE, MITOCHONDRIAL"/>
    <property type="match status" value="1"/>
</dbReference>
<dbReference type="InterPro" id="IPR018136">
    <property type="entry name" value="Aconitase_4Fe-4S_BS"/>
</dbReference>
<dbReference type="RefSeq" id="WP_121065082.1">
    <property type="nucleotide sequence ID" value="NZ_RBIQ01000007.1"/>
</dbReference>
<comment type="caution">
    <text evidence="10">The sequence shown here is derived from an EMBL/GenBank/DDBJ whole genome shotgun (WGS) entry which is preliminary data.</text>
</comment>
<dbReference type="InterPro" id="IPR006251">
    <property type="entry name" value="Homoacnase/IPMdehydase_lsu"/>
</dbReference>
<evidence type="ECO:0000256" key="2">
    <source>
        <dbReference type="ARBA" id="ARBA00022485"/>
    </source>
</evidence>
<evidence type="ECO:0000256" key="1">
    <source>
        <dbReference type="ARBA" id="ARBA00022430"/>
    </source>
</evidence>
<name>A0A495EEM5_9FLAO</name>
<dbReference type="EMBL" id="RBIQ01000007">
    <property type="protein sequence ID" value="RKR15206.1"/>
    <property type="molecule type" value="Genomic_DNA"/>
</dbReference>
<keyword evidence="7 8" id="KW-0100">Branched-chain amino acid biosynthesis</keyword>
<dbReference type="InterPro" id="IPR001030">
    <property type="entry name" value="Acoase/IPM_deHydtase_lsu_aba"/>
</dbReference>
<dbReference type="GO" id="GO:0009098">
    <property type="term" value="P:L-leucine biosynthetic process"/>
    <property type="evidence" value="ECO:0007669"/>
    <property type="project" value="UniProtKB-UniRule"/>
</dbReference>
<dbReference type="CDD" id="cd01583">
    <property type="entry name" value="IPMI"/>
    <property type="match status" value="1"/>
</dbReference>
<evidence type="ECO:0000256" key="7">
    <source>
        <dbReference type="ARBA" id="ARBA00023304"/>
    </source>
</evidence>
<comment type="cofactor">
    <cofactor evidence="8">
        <name>[4Fe-4S] cluster</name>
        <dbReference type="ChEBI" id="CHEBI:49883"/>
    </cofactor>
    <text evidence="8">Binds 1 [4Fe-4S] cluster per subunit.</text>
</comment>
<proteinExistence type="inferred from homology"/>
<protein>
    <recommendedName>
        <fullName evidence="8">3-isopropylmalate dehydratase large subunit</fullName>
        <ecNumber evidence="8">4.2.1.33</ecNumber>
    </recommendedName>
    <alternativeName>
        <fullName evidence="8">Alpha-IPM isomerase</fullName>
        <shortName evidence="8">IPMI</shortName>
    </alternativeName>
    <alternativeName>
        <fullName evidence="8">Isopropylmalate isomerase</fullName>
    </alternativeName>
</protein>
<feature type="binding site" evidence="8">
    <location>
        <position position="350"/>
    </location>
    <ligand>
        <name>[4Fe-4S] cluster</name>
        <dbReference type="ChEBI" id="CHEBI:49883"/>
    </ligand>
</feature>
<dbReference type="HAMAP" id="MF_01027">
    <property type="entry name" value="LeuC_type2"/>
    <property type="match status" value="1"/>
</dbReference>
<dbReference type="PANTHER" id="PTHR43822">
    <property type="entry name" value="HOMOACONITASE, MITOCHONDRIAL-RELATED"/>
    <property type="match status" value="1"/>
</dbReference>